<gene>
    <name evidence="1" type="ORF">BpHYR1_002596</name>
</gene>
<reference evidence="1 2" key="1">
    <citation type="journal article" date="2018" name="Sci. Rep.">
        <title>Genomic signatures of local adaptation to the degree of environmental predictability in rotifers.</title>
        <authorList>
            <person name="Franch-Gras L."/>
            <person name="Hahn C."/>
            <person name="Garcia-Roger E.M."/>
            <person name="Carmona M.J."/>
            <person name="Serra M."/>
            <person name="Gomez A."/>
        </authorList>
    </citation>
    <scope>NUCLEOTIDE SEQUENCE [LARGE SCALE GENOMIC DNA]</scope>
    <source>
        <strain evidence="1">HYR1</strain>
    </source>
</reference>
<protein>
    <submittedName>
        <fullName evidence="1">Uncharacterized protein</fullName>
    </submittedName>
</protein>
<sequence length="70" mass="8512">MLAMLPHSLDPDRRLKFEIEIKRSKYKFFFLSHNFDNSILNLNLSFKFSNFNQLTFDHLNMIMNFKLPNK</sequence>
<dbReference type="Proteomes" id="UP000276133">
    <property type="component" value="Unassembled WGS sequence"/>
</dbReference>
<dbReference type="AlphaFoldDB" id="A0A3M7RN10"/>
<keyword evidence="2" id="KW-1185">Reference proteome</keyword>
<evidence type="ECO:0000313" key="1">
    <source>
        <dbReference type="EMBL" id="RNA24715.1"/>
    </source>
</evidence>
<accession>A0A3M7RN10</accession>
<proteinExistence type="predicted"/>
<evidence type="ECO:0000313" key="2">
    <source>
        <dbReference type="Proteomes" id="UP000276133"/>
    </source>
</evidence>
<comment type="caution">
    <text evidence="1">The sequence shown here is derived from an EMBL/GenBank/DDBJ whole genome shotgun (WGS) entry which is preliminary data.</text>
</comment>
<dbReference type="EMBL" id="REGN01003061">
    <property type="protein sequence ID" value="RNA24715.1"/>
    <property type="molecule type" value="Genomic_DNA"/>
</dbReference>
<name>A0A3M7RN10_BRAPC</name>
<organism evidence="1 2">
    <name type="scientific">Brachionus plicatilis</name>
    <name type="common">Marine rotifer</name>
    <name type="synonym">Brachionus muelleri</name>
    <dbReference type="NCBI Taxonomy" id="10195"/>
    <lineage>
        <taxon>Eukaryota</taxon>
        <taxon>Metazoa</taxon>
        <taxon>Spiralia</taxon>
        <taxon>Gnathifera</taxon>
        <taxon>Rotifera</taxon>
        <taxon>Eurotatoria</taxon>
        <taxon>Monogononta</taxon>
        <taxon>Pseudotrocha</taxon>
        <taxon>Ploima</taxon>
        <taxon>Brachionidae</taxon>
        <taxon>Brachionus</taxon>
    </lineage>
</organism>